<reference evidence="4 5" key="1">
    <citation type="submission" date="2014-09" db="EMBL/GenBank/DDBJ databases">
        <title>Genome sequencing of Methyloceanibacter caenitepidi Gela4.</title>
        <authorList>
            <person name="Takeuchi M."/>
            <person name="Susumu S."/>
            <person name="Kamagata Y."/>
            <person name="Oshima K."/>
            <person name="Hattori M."/>
            <person name="Iwasaki W."/>
        </authorList>
    </citation>
    <scope>NUCLEOTIDE SEQUENCE [LARGE SCALE GENOMIC DNA]</scope>
    <source>
        <strain evidence="4 5">Gela4</strain>
    </source>
</reference>
<protein>
    <submittedName>
        <fullName evidence="4">Diguanylate cyclase/phosphodiesterase (GGDEF &amp; EAL domains) with PAS/PAC sensor(S)</fullName>
    </submittedName>
</protein>
<dbReference type="InterPro" id="IPR000160">
    <property type="entry name" value="GGDEF_dom"/>
</dbReference>
<dbReference type="FunFam" id="3.30.70.270:FF:000001">
    <property type="entry name" value="Diguanylate cyclase domain protein"/>
    <property type="match status" value="1"/>
</dbReference>
<proteinExistence type="predicted"/>
<name>A0A0A8K195_9HYPH</name>
<dbReference type="SUPFAM" id="SSF55073">
    <property type="entry name" value="Nucleotide cyclase"/>
    <property type="match status" value="1"/>
</dbReference>
<dbReference type="SMART" id="SM00052">
    <property type="entry name" value="EAL"/>
    <property type="match status" value="1"/>
</dbReference>
<keyword evidence="1" id="KW-0472">Membrane</keyword>
<dbReference type="InterPro" id="IPR052155">
    <property type="entry name" value="Biofilm_reg_signaling"/>
</dbReference>
<dbReference type="HOGENOM" id="CLU_000445_70_50_5"/>
<dbReference type="OrthoDB" id="9814202at2"/>
<feature type="domain" description="EAL" evidence="2">
    <location>
        <begin position="437"/>
        <end position="687"/>
    </location>
</feature>
<dbReference type="PANTHER" id="PTHR44757">
    <property type="entry name" value="DIGUANYLATE CYCLASE DGCP"/>
    <property type="match status" value="1"/>
</dbReference>
<dbReference type="Gene3D" id="3.20.20.450">
    <property type="entry name" value="EAL domain"/>
    <property type="match status" value="1"/>
</dbReference>
<dbReference type="Proteomes" id="UP000031643">
    <property type="component" value="Chromosome"/>
</dbReference>
<dbReference type="CDD" id="cd01949">
    <property type="entry name" value="GGDEF"/>
    <property type="match status" value="1"/>
</dbReference>
<evidence type="ECO:0000259" key="2">
    <source>
        <dbReference type="PROSITE" id="PS50883"/>
    </source>
</evidence>
<dbReference type="SMART" id="SM00267">
    <property type="entry name" value="GGDEF"/>
    <property type="match status" value="1"/>
</dbReference>
<feature type="domain" description="GGDEF" evidence="3">
    <location>
        <begin position="295"/>
        <end position="428"/>
    </location>
</feature>
<dbReference type="NCBIfam" id="TIGR00254">
    <property type="entry name" value="GGDEF"/>
    <property type="match status" value="1"/>
</dbReference>
<dbReference type="InterPro" id="IPR029787">
    <property type="entry name" value="Nucleotide_cyclase"/>
</dbReference>
<dbReference type="Gene3D" id="3.30.70.270">
    <property type="match status" value="1"/>
</dbReference>
<dbReference type="AlphaFoldDB" id="A0A0A8K195"/>
<dbReference type="CDD" id="cd01948">
    <property type="entry name" value="EAL"/>
    <property type="match status" value="1"/>
</dbReference>
<gene>
    <name evidence="4" type="ORF">GL4_0289</name>
</gene>
<evidence type="ECO:0000313" key="4">
    <source>
        <dbReference type="EMBL" id="BAQ15759.1"/>
    </source>
</evidence>
<dbReference type="GO" id="GO:0003824">
    <property type="term" value="F:catalytic activity"/>
    <property type="evidence" value="ECO:0007669"/>
    <property type="project" value="UniProtKB-ARBA"/>
</dbReference>
<organism evidence="4 5">
    <name type="scientific">Methyloceanibacter caenitepidi</name>
    <dbReference type="NCBI Taxonomy" id="1384459"/>
    <lineage>
        <taxon>Bacteria</taxon>
        <taxon>Pseudomonadati</taxon>
        <taxon>Pseudomonadota</taxon>
        <taxon>Alphaproteobacteria</taxon>
        <taxon>Hyphomicrobiales</taxon>
        <taxon>Hyphomicrobiaceae</taxon>
        <taxon>Methyloceanibacter</taxon>
    </lineage>
</organism>
<keyword evidence="1" id="KW-0812">Transmembrane</keyword>
<dbReference type="EMBL" id="AP014648">
    <property type="protein sequence ID" value="BAQ15759.1"/>
    <property type="molecule type" value="Genomic_DNA"/>
</dbReference>
<feature type="transmembrane region" description="Helical" evidence="1">
    <location>
        <begin position="223"/>
        <end position="246"/>
    </location>
</feature>
<dbReference type="InterPro" id="IPR001633">
    <property type="entry name" value="EAL_dom"/>
</dbReference>
<dbReference type="PROSITE" id="PS50883">
    <property type="entry name" value="EAL"/>
    <property type="match status" value="1"/>
</dbReference>
<dbReference type="InterPro" id="IPR035919">
    <property type="entry name" value="EAL_sf"/>
</dbReference>
<dbReference type="STRING" id="1384459.GL4_0289"/>
<evidence type="ECO:0000256" key="1">
    <source>
        <dbReference type="SAM" id="Phobius"/>
    </source>
</evidence>
<sequence length="692" mass="75435">MAEIDKRDRWIMLGLVVLGLFTVTAAVLSGGSAINYALEVEASNAAHAWGTEADKRLRGALDGEEALPAGEALHVIDPAALRRHLTSDPSAASSMPTISVNESHRKFADRLRWLTGGLLAADPGRSGEDAVSKMEGFAVLSPSGKTMAVGGPIAPDVLVRTLQTGQNREAIAAAVALKEITVAELPGKDRKSLAIVPVIHNGDVAYLYAFEVDQSAAAALTNLALVVVTVTTGLLIVMGFSVPAAIASRRIRERWQAEDKIRYLAMHDSLTGLPNRLQFRYHLEQAVARAKRHDTKIAVFGLDLDRFKNVNYTLGHATGDALLEEVAARLVETLRDSDIVGRMGGDEFAVVAENIAVPEDAMTLAKRICDALGAPYMVNGHEITTSASVGIALGPIANHPVEILMKNADLALYRAKQDGRNTFRFFEPAMDAALQRRRRLEHDLRNAIRKNQLYLDYQPQFGLSEGQLTGYEALVRWWHPTEGEIPPSTFVPIAEETGLIVPLGEWILKTACTYALGWPSDTKLAVNLSPAQFKTQDVFDLVRRVLVETGLEPERLELEITESTILQNTDQVIETLSRLDQLGVSIAMDDFGTGYSSLSYLTRFPVRKIKIDRSFIDTLGTNEQTSAIVSSIVGLGQSLHVTITAEGVETEGQAAMLKRWGCDQVQGYYYGRPEAEVPANPLEDVPLDRNVA</sequence>
<dbReference type="RefSeq" id="WP_052464036.1">
    <property type="nucleotide sequence ID" value="NZ_AP014648.1"/>
</dbReference>
<dbReference type="KEGG" id="mcg:GL4_0289"/>
<dbReference type="InterPro" id="IPR043128">
    <property type="entry name" value="Rev_trsase/Diguanyl_cyclase"/>
</dbReference>
<dbReference type="PANTHER" id="PTHR44757:SF2">
    <property type="entry name" value="BIOFILM ARCHITECTURE MAINTENANCE PROTEIN MBAA"/>
    <property type="match status" value="1"/>
</dbReference>
<keyword evidence="1" id="KW-1133">Transmembrane helix</keyword>
<accession>A0A0A8K195</accession>
<keyword evidence="5" id="KW-1185">Reference proteome</keyword>
<dbReference type="Pfam" id="PF00563">
    <property type="entry name" value="EAL"/>
    <property type="match status" value="1"/>
</dbReference>
<dbReference type="SUPFAM" id="SSF141868">
    <property type="entry name" value="EAL domain-like"/>
    <property type="match status" value="1"/>
</dbReference>
<evidence type="ECO:0000259" key="3">
    <source>
        <dbReference type="PROSITE" id="PS50887"/>
    </source>
</evidence>
<evidence type="ECO:0000313" key="5">
    <source>
        <dbReference type="Proteomes" id="UP000031643"/>
    </source>
</evidence>
<dbReference type="PROSITE" id="PS50887">
    <property type="entry name" value="GGDEF"/>
    <property type="match status" value="1"/>
</dbReference>
<dbReference type="Pfam" id="PF00990">
    <property type="entry name" value="GGDEF"/>
    <property type="match status" value="1"/>
</dbReference>